<dbReference type="InterPro" id="IPR016024">
    <property type="entry name" value="ARM-type_fold"/>
</dbReference>
<feature type="coiled-coil region" evidence="1">
    <location>
        <begin position="7"/>
        <end position="34"/>
    </location>
</feature>
<dbReference type="KEGG" id="beq:BEWA_014560"/>
<keyword evidence="4" id="KW-1185">Reference proteome</keyword>
<accession>L1LBT3</accession>
<dbReference type="PROSITE" id="PS51366">
    <property type="entry name" value="MI"/>
    <property type="match status" value="1"/>
</dbReference>
<dbReference type="SUPFAM" id="SSF48371">
    <property type="entry name" value="ARM repeat"/>
    <property type="match status" value="1"/>
</dbReference>
<organism evidence="3 4">
    <name type="scientific">Theileria equi strain WA</name>
    <dbReference type="NCBI Taxonomy" id="1537102"/>
    <lineage>
        <taxon>Eukaryota</taxon>
        <taxon>Sar</taxon>
        <taxon>Alveolata</taxon>
        <taxon>Apicomplexa</taxon>
        <taxon>Aconoidasida</taxon>
        <taxon>Piroplasmida</taxon>
        <taxon>Theileriidae</taxon>
        <taxon>Theileria</taxon>
    </lineage>
</organism>
<name>L1LBT3_THEEQ</name>
<evidence type="ECO:0000259" key="2">
    <source>
        <dbReference type="PROSITE" id="PS51366"/>
    </source>
</evidence>
<protein>
    <recommendedName>
        <fullName evidence="2">MI domain-containing protein</fullName>
    </recommendedName>
</protein>
<evidence type="ECO:0000256" key="1">
    <source>
        <dbReference type="SAM" id="Coils"/>
    </source>
</evidence>
<dbReference type="EMBL" id="ACOU01000004">
    <property type="protein sequence ID" value="EKX72897.1"/>
    <property type="molecule type" value="Genomic_DNA"/>
</dbReference>
<reference evidence="3 4" key="1">
    <citation type="journal article" date="2012" name="BMC Genomics">
        <title>Comparative genomic analysis and phylogenetic position of Theileria equi.</title>
        <authorList>
            <person name="Kappmeyer L.S."/>
            <person name="Thiagarajan M."/>
            <person name="Herndon D.R."/>
            <person name="Ramsay J.D."/>
            <person name="Caler E."/>
            <person name="Djikeng A."/>
            <person name="Gillespie J.J."/>
            <person name="Lau A.O."/>
            <person name="Roalson E.H."/>
            <person name="Silva J.C."/>
            <person name="Silva M.G."/>
            <person name="Suarez C.E."/>
            <person name="Ueti M.W."/>
            <person name="Nene V.M."/>
            <person name="Mealey R.H."/>
            <person name="Knowles D.P."/>
            <person name="Brayton K.A."/>
        </authorList>
    </citation>
    <scope>NUCLEOTIDE SEQUENCE [LARGE SCALE GENOMIC DNA]</scope>
    <source>
        <strain evidence="3 4">WA</strain>
    </source>
</reference>
<evidence type="ECO:0000313" key="3">
    <source>
        <dbReference type="EMBL" id="EKX72897.1"/>
    </source>
</evidence>
<dbReference type="VEuPathDB" id="PiroplasmaDB:BEWA_014560"/>
<dbReference type="eggNOG" id="KOG0403">
    <property type="taxonomic scope" value="Eukaryota"/>
</dbReference>
<dbReference type="Proteomes" id="UP000031512">
    <property type="component" value="Unassembled WGS sequence"/>
</dbReference>
<evidence type="ECO:0000313" key="4">
    <source>
        <dbReference type="Proteomes" id="UP000031512"/>
    </source>
</evidence>
<dbReference type="RefSeq" id="XP_004832349.1">
    <property type="nucleotide sequence ID" value="XM_004832292.1"/>
</dbReference>
<dbReference type="GeneID" id="15804532"/>
<feature type="domain" description="MI" evidence="2">
    <location>
        <begin position="54"/>
        <end position="175"/>
    </location>
</feature>
<proteinExistence type="predicted"/>
<sequence length="208" mass="23460">MLPQVFYEHVIRDYKSASKELKKLEEDDNKVSELKASIKAFDDSVTDNLKVLKQYRENSKEYLDNLYGKNDIGLVLKFILNGNLVHLVHEFLLIYIGRGIISSPTNLEIVSITLEAIVGQTIPQSIVEIAFMRLMDTVSRNFPDDEEVGISTCNFLARSVIDGIISSSYLRTLRTLHAGRIAGYGILVKTLRWLDANTIPVPKVKCTV</sequence>
<dbReference type="InterPro" id="IPR003891">
    <property type="entry name" value="Initiation_fac_eIF4g_MI"/>
</dbReference>
<dbReference type="OrthoDB" id="414546at2759"/>
<gene>
    <name evidence="3" type="ORF">BEWA_014560</name>
</gene>
<keyword evidence="1" id="KW-0175">Coiled coil</keyword>
<comment type="caution">
    <text evidence="3">The sequence shown here is derived from an EMBL/GenBank/DDBJ whole genome shotgun (WGS) entry which is preliminary data.</text>
</comment>
<dbReference type="AlphaFoldDB" id="L1LBT3"/>